<dbReference type="AlphaFoldDB" id="M9XAG5"/>
<dbReference type="Proteomes" id="UP000013026">
    <property type="component" value="Chromosome"/>
</dbReference>
<dbReference type="STRING" id="504728.K649_08675"/>
<name>M9XAG5_MEIRD</name>
<evidence type="ECO:0000313" key="1">
    <source>
        <dbReference type="EMBL" id="AGK05030.1"/>
    </source>
</evidence>
<evidence type="ECO:0000313" key="2">
    <source>
        <dbReference type="Proteomes" id="UP000013026"/>
    </source>
</evidence>
<dbReference type="EMBL" id="CP005385">
    <property type="protein sequence ID" value="AGK05030.1"/>
    <property type="molecule type" value="Genomic_DNA"/>
</dbReference>
<organism evidence="1 2">
    <name type="scientific">Meiothermus ruber (strain ATCC 35948 / DSM 1279 / VKM B-1258 / 21)</name>
    <name type="common">Thermus ruber</name>
    <dbReference type="NCBI Taxonomy" id="504728"/>
    <lineage>
        <taxon>Bacteria</taxon>
        <taxon>Thermotogati</taxon>
        <taxon>Deinococcota</taxon>
        <taxon>Deinococci</taxon>
        <taxon>Thermales</taxon>
        <taxon>Thermaceae</taxon>
        <taxon>Meiothermus</taxon>
    </lineage>
</organism>
<dbReference type="PATRIC" id="fig|504728.9.peg.1787"/>
<dbReference type="KEGG" id="mre:K649_08675"/>
<gene>
    <name evidence="1" type="ORF">K649_08675</name>
</gene>
<proteinExistence type="predicted"/>
<sequence>MLVPRYELERLGLLPKENPAMQGGAE</sequence>
<accession>M9XAG5</accession>
<reference evidence="1 2" key="1">
    <citation type="submission" date="2013-04" db="EMBL/GenBank/DDBJ databases">
        <authorList>
            <person name="Chin J."/>
            <person name="Alexander D.H."/>
            <person name="Marks P."/>
            <person name="Korlach J."/>
            <person name="Clum A."/>
            <person name="Copeland A."/>
        </authorList>
    </citation>
    <scope>NUCLEOTIDE SEQUENCE [LARGE SCALE GENOMIC DNA]</scope>
    <source>
        <strain evidence="2">ATCC 35948 / DSM 1279 / VKM B-1258 / 21</strain>
    </source>
</reference>
<protein>
    <submittedName>
        <fullName evidence="1">Uncharacterized protein</fullName>
    </submittedName>
</protein>